<evidence type="ECO:0000313" key="1">
    <source>
        <dbReference type="EMBL" id="SDK10602.1"/>
    </source>
</evidence>
<accession>A0A1G8Z687</accession>
<protein>
    <submittedName>
        <fullName evidence="1">Uncharacterized protein</fullName>
    </submittedName>
</protein>
<dbReference type="AlphaFoldDB" id="A0A1G8Z687"/>
<dbReference type="Proteomes" id="UP000199213">
    <property type="component" value="Unassembled WGS sequence"/>
</dbReference>
<sequence>MVLKCHRTLVRERVVPLAGLLWLPALRESAGELREPGGMGSSTR</sequence>
<name>A0A1G8Z687_ACTMZ</name>
<dbReference type="EMBL" id="FNFM01000004">
    <property type="protein sequence ID" value="SDK10602.1"/>
    <property type="molecule type" value="Genomic_DNA"/>
</dbReference>
<evidence type="ECO:0000313" key="2">
    <source>
        <dbReference type="Proteomes" id="UP000199213"/>
    </source>
</evidence>
<reference evidence="2" key="1">
    <citation type="submission" date="2016-10" db="EMBL/GenBank/DDBJ databases">
        <authorList>
            <person name="Varghese N."/>
            <person name="Submissions S."/>
        </authorList>
    </citation>
    <scope>NUCLEOTIDE SEQUENCE [LARGE SCALE GENOMIC DNA]</scope>
    <source>
        <strain evidence="2">DSM 45460</strain>
    </source>
</reference>
<organism evidence="1 2">
    <name type="scientific">Actinopolyspora mzabensis</name>
    <dbReference type="NCBI Taxonomy" id="995066"/>
    <lineage>
        <taxon>Bacteria</taxon>
        <taxon>Bacillati</taxon>
        <taxon>Actinomycetota</taxon>
        <taxon>Actinomycetes</taxon>
        <taxon>Actinopolysporales</taxon>
        <taxon>Actinopolysporaceae</taxon>
        <taxon>Actinopolyspora</taxon>
    </lineage>
</organism>
<proteinExistence type="predicted"/>
<gene>
    <name evidence="1" type="ORF">SAMN04487820_104262</name>
</gene>
<keyword evidence="2" id="KW-1185">Reference proteome</keyword>